<keyword evidence="1" id="KW-0732">Signal</keyword>
<gene>
    <name evidence="3" type="ORF">J5A65_07915</name>
</gene>
<organism evidence="3 4">
    <name type="scientific">Arachnia rubra</name>
    <dbReference type="NCBI Taxonomy" id="1547448"/>
    <lineage>
        <taxon>Bacteria</taxon>
        <taxon>Bacillati</taxon>
        <taxon>Actinomycetota</taxon>
        <taxon>Actinomycetes</taxon>
        <taxon>Propionibacteriales</taxon>
        <taxon>Propionibacteriaceae</taxon>
        <taxon>Arachnia</taxon>
    </lineage>
</organism>
<evidence type="ECO:0000313" key="4">
    <source>
        <dbReference type="Proteomes" id="UP000678513"/>
    </source>
</evidence>
<accession>A0ABX7Y1Z1</accession>
<feature type="domain" description="GerMN" evidence="2">
    <location>
        <begin position="194"/>
        <end position="285"/>
    </location>
</feature>
<dbReference type="Pfam" id="PF10646">
    <property type="entry name" value="Germane"/>
    <property type="match status" value="1"/>
</dbReference>
<dbReference type="InterPro" id="IPR059026">
    <property type="entry name" value="LpqB_N"/>
</dbReference>
<proteinExistence type="predicted"/>
<dbReference type="EMBL" id="CP072384">
    <property type="protein sequence ID" value="QUC06904.1"/>
    <property type="molecule type" value="Genomic_DNA"/>
</dbReference>
<dbReference type="SMART" id="SM00909">
    <property type="entry name" value="Germane"/>
    <property type="match status" value="1"/>
</dbReference>
<sequence length="566" mass="58720">MSLRNMLTWLVAAVMALALGACADIPTSGPVTEVSATTQGRGVQIAPEPPQKGMAASRIVEGFLQAMADPSGDYQVARQYLTSSARDAWGPKQGTVIYDGWVEAVGDGMELRGTTRGVLDTAGRFAVSRESLSHDFGLVQEAGEWRISAPPQGVLLSSYIFARSYTAARSYFISQSGQTVIPELIHLPTSELTPGRVVEAQMAGPGTFLSPTVRSAIPEGAKLGSAGATVDSSGVVTVALEGLRAGLSDEARRELGAQLLWSLSSIPRVSGLRLTSDGKAYPLPGQNEKQILELSSQQGYQPLSRAGSADLYGVYEGRAGKLSSDTSFVPLSGSEPAAAMTAISLDGTLTATVTGDPAKVQIGPSGGAPITADTGLTQARSAHFAQGRLWLLGQGSGGQQQMLSMSSQGSTTAIDLSVLPGEVVDFSLDASGTRAAMILRIDGTPRFGLASLAGGNQLTGWQEIHLMASQEAELADAVSLDWTGEVSVAVIANAGSGTSVFVVNEDGSEVTDLGPLSVTPVQVTALPRPGGDSVAVRTGDGVVLLYEQHSAWQQARTPMAWISYPG</sequence>
<feature type="chain" id="PRO_5045973347" evidence="1">
    <location>
        <begin position="24"/>
        <end position="566"/>
    </location>
</feature>
<keyword evidence="4" id="KW-1185">Reference proteome</keyword>
<evidence type="ECO:0000259" key="2">
    <source>
        <dbReference type="SMART" id="SM00909"/>
    </source>
</evidence>
<evidence type="ECO:0000313" key="3">
    <source>
        <dbReference type="EMBL" id="QUC06904.1"/>
    </source>
</evidence>
<dbReference type="Pfam" id="PF25976">
    <property type="entry name" value="LpqB_N"/>
    <property type="match status" value="1"/>
</dbReference>
<name>A0ABX7Y1Z1_9ACTN</name>
<dbReference type="RefSeq" id="WP_212320945.1">
    <property type="nucleotide sequence ID" value="NZ_AP024463.1"/>
</dbReference>
<feature type="signal peptide" evidence="1">
    <location>
        <begin position="1"/>
        <end position="23"/>
    </location>
</feature>
<dbReference type="Proteomes" id="UP000678513">
    <property type="component" value="Chromosome"/>
</dbReference>
<reference evidence="3 4" key="1">
    <citation type="submission" date="2021-03" db="EMBL/GenBank/DDBJ databases">
        <title>Human Oral Microbial Genomes.</title>
        <authorList>
            <person name="Johnston C.D."/>
            <person name="Chen T."/>
            <person name="Dewhirst F.E."/>
        </authorList>
    </citation>
    <scope>NUCLEOTIDE SEQUENCE [LARGE SCALE GENOMIC DNA]</scope>
    <source>
        <strain evidence="3 4">DSMZ 100122</strain>
    </source>
</reference>
<dbReference type="InterPro" id="IPR019606">
    <property type="entry name" value="GerMN"/>
</dbReference>
<evidence type="ECO:0000256" key="1">
    <source>
        <dbReference type="SAM" id="SignalP"/>
    </source>
</evidence>
<dbReference type="PROSITE" id="PS51257">
    <property type="entry name" value="PROKAR_LIPOPROTEIN"/>
    <property type="match status" value="1"/>
</dbReference>
<protein>
    <submittedName>
        <fullName evidence="3">GerMN domain-containing protein</fullName>
    </submittedName>
</protein>